<keyword evidence="6" id="KW-1185">Reference proteome</keyword>
<reference evidence="5 6" key="1">
    <citation type="submission" date="2020-04" db="EMBL/GenBank/DDBJ databases">
        <title>Marinomonas sp. M1K-6 isolated from the deep seawater of the Mariana Trench.</title>
        <authorList>
            <person name="Li Y."/>
        </authorList>
    </citation>
    <scope>NUCLEOTIDE SEQUENCE [LARGE SCALE GENOMIC DNA]</scope>
    <source>
        <strain evidence="5 6">M1K-6</strain>
    </source>
</reference>
<evidence type="ECO:0000256" key="3">
    <source>
        <dbReference type="PIRSR" id="PIRSR640198-3"/>
    </source>
</evidence>
<proteinExistence type="predicted"/>
<evidence type="ECO:0000256" key="2">
    <source>
        <dbReference type="PIRSR" id="PIRSR640198-2"/>
    </source>
</evidence>
<evidence type="ECO:0000313" key="5">
    <source>
        <dbReference type="EMBL" id="NLQ18968.1"/>
    </source>
</evidence>
<feature type="binding site" evidence="2">
    <location>
        <begin position="219"/>
        <end position="220"/>
    </location>
    <ligand>
        <name>ATP</name>
        <dbReference type="ChEBI" id="CHEBI:30616"/>
    </ligand>
</feature>
<organism evidence="5 6">
    <name type="scientific">Marinomonas profundi</name>
    <dbReference type="NCBI Taxonomy" id="2726122"/>
    <lineage>
        <taxon>Bacteria</taxon>
        <taxon>Pseudomonadati</taxon>
        <taxon>Pseudomonadota</taxon>
        <taxon>Gammaproteobacteria</taxon>
        <taxon>Oceanospirillales</taxon>
        <taxon>Oceanospirillaceae</taxon>
        <taxon>Marinomonas</taxon>
    </lineage>
</organism>
<dbReference type="InterPro" id="IPR036597">
    <property type="entry name" value="Fido-like_dom_sf"/>
</dbReference>
<dbReference type="InterPro" id="IPR003812">
    <property type="entry name" value="Fido"/>
</dbReference>
<dbReference type="AlphaFoldDB" id="A0A847QY58"/>
<evidence type="ECO:0000313" key="6">
    <source>
        <dbReference type="Proteomes" id="UP000586067"/>
    </source>
</evidence>
<dbReference type="InterPro" id="IPR040198">
    <property type="entry name" value="Fido_containing"/>
</dbReference>
<dbReference type="GO" id="GO:0005524">
    <property type="term" value="F:ATP binding"/>
    <property type="evidence" value="ECO:0007669"/>
    <property type="project" value="UniProtKB-KW"/>
</dbReference>
<evidence type="ECO:0000259" key="4">
    <source>
        <dbReference type="PROSITE" id="PS51459"/>
    </source>
</evidence>
<dbReference type="Gene3D" id="1.10.3290.10">
    <property type="entry name" value="Fido-like domain"/>
    <property type="match status" value="1"/>
</dbReference>
<dbReference type="SUPFAM" id="SSF140931">
    <property type="entry name" value="Fic-like"/>
    <property type="match status" value="1"/>
</dbReference>
<protein>
    <submittedName>
        <fullName evidence="5">Fic family protein</fullName>
    </submittedName>
</protein>
<dbReference type="EMBL" id="JABAEK010000024">
    <property type="protein sequence ID" value="NLQ18968.1"/>
    <property type="molecule type" value="Genomic_DNA"/>
</dbReference>
<feature type="domain" description="Fido" evidence="4">
    <location>
        <begin position="99"/>
        <end position="241"/>
    </location>
</feature>
<feature type="active site" evidence="1">
    <location>
        <position position="178"/>
    </location>
</feature>
<keyword evidence="2" id="KW-0547">Nucleotide-binding</keyword>
<keyword evidence="2" id="KW-0067">ATP-binding</keyword>
<dbReference type="Pfam" id="PF02661">
    <property type="entry name" value="Fic"/>
    <property type="match status" value="1"/>
</dbReference>
<accession>A0A847QY58</accession>
<dbReference type="PANTHER" id="PTHR13504">
    <property type="entry name" value="FIDO DOMAIN-CONTAINING PROTEIN DDB_G0283145"/>
    <property type="match status" value="1"/>
</dbReference>
<feature type="site" description="Important for autoinhibition of adenylyltransferase activity" evidence="3">
    <location>
        <position position="55"/>
    </location>
</feature>
<sequence>MPYSPPFLLTHTMMNLVSDISEKIGKWTAVNKNELVPQLRKANRIRTIQASLAVEQNTLSVEQVTALVNGKSVFGSPKEIQEVHNAFAVYESMGEWSSTNGDDLLQAHGLMMKGLISDAGQWRNGGAGIYRGEKLVHMAPPANQIPRLMIQLLAWLESTDAHPLIASAAFHYEFEFIHPFSDGNGRMGRFWQTLILTEWHPLLAFLPVETVIKARQEKYYQTLREADARCDSTQFIEFLLTAMSDSLNEAMSVEQKTRVKTQVKTRVKTTDQILDILEISPSLALADVAIHIDRSLSAVERAVAKLKKEGKLEYQGSKRNGTWIVLR</sequence>
<dbReference type="PANTHER" id="PTHR13504:SF38">
    <property type="entry name" value="FIDO DOMAIN-CONTAINING PROTEIN"/>
    <property type="match status" value="1"/>
</dbReference>
<name>A0A847QY58_9GAMM</name>
<comment type="caution">
    <text evidence="5">The sequence shown here is derived from an EMBL/GenBank/DDBJ whole genome shotgun (WGS) entry which is preliminary data.</text>
</comment>
<dbReference type="PROSITE" id="PS51459">
    <property type="entry name" value="FIDO"/>
    <property type="match status" value="1"/>
</dbReference>
<gene>
    <name evidence="5" type="ORF">HGG82_15275</name>
</gene>
<evidence type="ECO:0000256" key="1">
    <source>
        <dbReference type="PIRSR" id="PIRSR640198-1"/>
    </source>
</evidence>
<dbReference type="Proteomes" id="UP000586067">
    <property type="component" value="Unassembled WGS sequence"/>
</dbReference>
<feature type="binding site" evidence="2">
    <location>
        <begin position="182"/>
        <end position="189"/>
    </location>
    <ligand>
        <name>ATP</name>
        <dbReference type="ChEBI" id="CHEBI:30616"/>
    </ligand>
</feature>